<evidence type="ECO:0000313" key="2">
    <source>
        <dbReference type="EMBL" id="KAF2490219.1"/>
    </source>
</evidence>
<evidence type="ECO:0000256" key="1">
    <source>
        <dbReference type="SAM" id="MobiDB-lite"/>
    </source>
</evidence>
<dbReference type="Proteomes" id="UP000799750">
    <property type="component" value="Unassembled WGS sequence"/>
</dbReference>
<gene>
    <name evidence="2" type="ORF">BU16DRAFT_543568</name>
</gene>
<dbReference type="AlphaFoldDB" id="A0A6A6QDN5"/>
<name>A0A6A6QDN5_9PEZI</name>
<reference evidence="2" key="1">
    <citation type="journal article" date="2020" name="Stud. Mycol.">
        <title>101 Dothideomycetes genomes: a test case for predicting lifestyles and emergence of pathogens.</title>
        <authorList>
            <person name="Haridas S."/>
            <person name="Albert R."/>
            <person name="Binder M."/>
            <person name="Bloem J."/>
            <person name="Labutti K."/>
            <person name="Salamov A."/>
            <person name="Andreopoulos B."/>
            <person name="Baker S."/>
            <person name="Barry K."/>
            <person name="Bills G."/>
            <person name="Bluhm B."/>
            <person name="Cannon C."/>
            <person name="Castanera R."/>
            <person name="Culley D."/>
            <person name="Daum C."/>
            <person name="Ezra D."/>
            <person name="Gonzalez J."/>
            <person name="Henrissat B."/>
            <person name="Kuo A."/>
            <person name="Liang C."/>
            <person name="Lipzen A."/>
            <person name="Lutzoni F."/>
            <person name="Magnuson J."/>
            <person name="Mondo S."/>
            <person name="Nolan M."/>
            <person name="Ohm R."/>
            <person name="Pangilinan J."/>
            <person name="Park H.-J."/>
            <person name="Ramirez L."/>
            <person name="Alfaro M."/>
            <person name="Sun H."/>
            <person name="Tritt A."/>
            <person name="Yoshinaga Y."/>
            <person name="Zwiers L.-H."/>
            <person name="Turgeon B."/>
            <person name="Goodwin S."/>
            <person name="Spatafora J."/>
            <person name="Crous P."/>
            <person name="Grigoriev I."/>
        </authorList>
    </citation>
    <scope>NUCLEOTIDE SEQUENCE</scope>
    <source>
        <strain evidence="2">CBS 269.34</strain>
    </source>
</reference>
<evidence type="ECO:0000313" key="3">
    <source>
        <dbReference type="Proteomes" id="UP000799750"/>
    </source>
</evidence>
<keyword evidence="3" id="KW-1185">Reference proteome</keyword>
<accession>A0A6A6QDN5</accession>
<proteinExistence type="predicted"/>
<feature type="region of interest" description="Disordered" evidence="1">
    <location>
        <begin position="52"/>
        <end position="82"/>
    </location>
</feature>
<feature type="region of interest" description="Disordered" evidence="1">
    <location>
        <begin position="357"/>
        <end position="377"/>
    </location>
</feature>
<feature type="compositionally biased region" description="Basic and acidic residues" evidence="1">
    <location>
        <begin position="360"/>
        <end position="372"/>
    </location>
</feature>
<protein>
    <submittedName>
        <fullName evidence="2">Uncharacterized protein</fullName>
    </submittedName>
</protein>
<organism evidence="2 3">
    <name type="scientific">Lophium mytilinum</name>
    <dbReference type="NCBI Taxonomy" id="390894"/>
    <lineage>
        <taxon>Eukaryota</taxon>
        <taxon>Fungi</taxon>
        <taxon>Dikarya</taxon>
        <taxon>Ascomycota</taxon>
        <taxon>Pezizomycotina</taxon>
        <taxon>Dothideomycetes</taxon>
        <taxon>Pleosporomycetidae</taxon>
        <taxon>Mytilinidiales</taxon>
        <taxon>Mytilinidiaceae</taxon>
        <taxon>Lophium</taxon>
    </lineage>
</organism>
<sequence>MEVHRVWDARRHIAFQRPHSRSGRSVSLGAVSEVVPSLFVLTHARVLKRPTSWPHHLRDHQQPLIGPQQPRPTPPSDRGTHIQMPPPTLTTLPAEIRQQIVAETITINVGGAQASSNGPHPFSLSTPLNGLCKILQADVEQIHRGWLPGPKSILRISSPAAVRHLNRVQRYYRNLAESTRREWSSFEEIQVQLFSSEEPRWTLATLEDQLPRLTVESLVRKMLVTSVSTWDTGALRIVQDWSNTFQNIPDTIKRVAIDLTVPPALLKYLEERDTMFQQSFWKAAVLHMQAHLERLMPIVWVFCPGMSSRRIMGFAYELVGRLPESQVDAVVGLSYQPEYGDWWQFASSMHLKGFMANARPSDHPRPTRDWRGQRQQTAYGSEMRIALREVNDGRDLAKVVASTDGSFDHPLTFH</sequence>
<dbReference type="EMBL" id="MU004197">
    <property type="protein sequence ID" value="KAF2490219.1"/>
    <property type="molecule type" value="Genomic_DNA"/>
</dbReference>